<gene>
    <name evidence="4" type="ORF">HNQ94_002190</name>
</gene>
<dbReference type="PRINTS" id="PR00793">
    <property type="entry name" value="PROAMNOPTASE"/>
</dbReference>
<dbReference type="InterPro" id="IPR029058">
    <property type="entry name" value="AB_hydrolase_fold"/>
</dbReference>
<organism evidence="4 5">
    <name type="scientific">Salirhabdus euzebyi</name>
    <dbReference type="NCBI Taxonomy" id="394506"/>
    <lineage>
        <taxon>Bacteria</taxon>
        <taxon>Bacillati</taxon>
        <taxon>Bacillota</taxon>
        <taxon>Bacilli</taxon>
        <taxon>Bacillales</taxon>
        <taxon>Bacillaceae</taxon>
        <taxon>Salirhabdus</taxon>
    </lineage>
</organism>
<dbReference type="AlphaFoldDB" id="A0A841Q5R9"/>
<dbReference type="EMBL" id="JACHGH010000005">
    <property type="protein sequence ID" value="MBB6453741.1"/>
    <property type="molecule type" value="Genomic_DNA"/>
</dbReference>
<comment type="caution">
    <text evidence="4">The sequence shown here is derived from an EMBL/GenBank/DDBJ whole genome shotgun (WGS) entry which is preliminary data.</text>
</comment>
<dbReference type="GO" id="GO:0004177">
    <property type="term" value="F:aminopeptidase activity"/>
    <property type="evidence" value="ECO:0007669"/>
    <property type="project" value="UniProtKB-KW"/>
</dbReference>
<dbReference type="Gene3D" id="3.40.50.1820">
    <property type="entry name" value="alpha/beta hydrolase"/>
    <property type="match status" value="1"/>
</dbReference>
<feature type="domain" description="AB hydrolase-1" evidence="3">
    <location>
        <begin position="22"/>
        <end position="261"/>
    </location>
</feature>
<dbReference type="GO" id="GO:0006508">
    <property type="term" value="P:proteolysis"/>
    <property type="evidence" value="ECO:0007669"/>
    <property type="project" value="InterPro"/>
</dbReference>
<sequence length="276" mass="31499">MYATLNGCKIYYEVHGKDDGETIFFIHGGPGMSDSRGDTKTFAALGDKYRLVFLDNRGSGRSEEVPPYTHEQWTSDIDALREHLGVEQIHVLGGSYGGFLTLEYVLRFPERVKSIMLRDTAPNNKNSDLSKQKALDSKLPGINEEMLDRLFGGKVRSNEEFRDMIKAILPLYTVEFDEEVAEKQLNNIYFRYETHNYAFSVNKQSYDITDRLKEIQCPALVTVGIHDWVTPVECSEELAAGIPNNRYVKFENSGHSPHIEENEKYLELVRDFLAAV</sequence>
<protein>
    <submittedName>
        <fullName evidence="4">Proline iminopeptidase</fullName>
        <ecNumber evidence="4">3.4.11.5</ecNumber>
    </submittedName>
</protein>
<dbReference type="Proteomes" id="UP000581688">
    <property type="component" value="Unassembled WGS sequence"/>
</dbReference>
<dbReference type="SUPFAM" id="SSF53474">
    <property type="entry name" value="alpha/beta-Hydrolases"/>
    <property type="match status" value="1"/>
</dbReference>
<keyword evidence="4" id="KW-0031">Aminopeptidase</keyword>
<keyword evidence="4" id="KW-0645">Protease</keyword>
<evidence type="ECO:0000259" key="3">
    <source>
        <dbReference type="Pfam" id="PF00561"/>
    </source>
</evidence>
<dbReference type="GO" id="GO:0016020">
    <property type="term" value="C:membrane"/>
    <property type="evidence" value="ECO:0007669"/>
    <property type="project" value="TreeGrafter"/>
</dbReference>
<evidence type="ECO:0000256" key="1">
    <source>
        <dbReference type="ARBA" id="ARBA00010088"/>
    </source>
</evidence>
<evidence type="ECO:0000313" key="4">
    <source>
        <dbReference type="EMBL" id="MBB6453741.1"/>
    </source>
</evidence>
<keyword evidence="5" id="KW-1185">Reference proteome</keyword>
<proteinExistence type="inferred from homology"/>
<keyword evidence="2 4" id="KW-0378">Hydrolase</keyword>
<dbReference type="InterPro" id="IPR000073">
    <property type="entry name" value="AB_hydrolase_1"/>
</dbReference>
<name>A0A841Q5R9_9BACI</name>
<accession>A0A841Q5R9</accession>
<dbReference type="InterPro" id="IPR050266">
    <property type="entry name" value="AB_hydrolase_sf"/>
</dbReference>
<comment type="similarity">
    <text evidence="1">Belongs to the peptidase S33 family.</text>
</comment>
<dbReference type="PANTHER" id="PTHR43798:SF33">
    <property type="entry name" value="HYDROLASE, PUTATIVE (AFU_ORTHOLOGUE AFUA_2G14860)-RELATED"/>
    <property type="match status" value="1"/>
</dbReference>
<dbReference type="PANTHER" id="PTHR43798">
    <property type="entry name" value="MONOACYLGLYCEROL LIPASE"/>
    <property type="match status" value="1"/>
</dbReference>
<dbReference type="PRINTS" id="PR00111">
    <property type="entry name" value="ABHYDROLASE"/>
</dbReference>
<dbReference type="RefSeq" id="WP_174495914.1">
    <property type="nucleotide sequence ID" value="NZ_CADDWK010000005.1"/>
</dbReference>
<evidence type="ECO:0000256" key="2">
    <source>
        <dbReference type="ARBA" id="ARBA00022801"/>
    </source>
</evidence>
<dbReference type="Pfam" id="PF00561">
    <property type="entry name" value="Abhydrolase_1"/>
    <property type="match status" value="1"/>
</dbReference>
<evidence type="ECO:0000313" key="5">
    <source>
        <dbReference type="Proteomes" id="UP000581688"/>
    </source>
</evidence>
<reference evidence="4 5" key="1">
    <citation type="submission" date="2020-08" db="EMBL/GenBank/DDBJ databases">
        <title>Genomic Encyclopedia of Type Strains, Phase IV (KMG-IV): sequencing the most valuable type-strain genomes for metagenomic binning, comparative biology and taxonomic classification.</title>
        <authorList>
            <person name="Goeker M."/>
        </authorList>
    </citation>
    <scope>NUCLEOTIDE SEQUENCE [LARGE SCALE GENOMIC DNA]</scope>
    <source>
        <strain evidence="4 5">DSM 19612</strain>
    </source>
</reference>
<dbReference type="EC" id="3.4.11.5" evidence="4"/>
<dbReference type="InterPro" id="IPR002410">
    <property type="entry name" value="Peptidase_S33"/>
</dbReference>